<evidence type="ECO:0000313" key="3">
    <source>
        <dbReference type="Proteomes" id="UP000482800"/>
    </source>
</evidence>
<keyword evidence="1" id="KW-0472">Membrane</keyword>
<sequence>MNDMRQLLEVAKADAPPVRVSVDDIVRAGQRRVRHRWYARAAGVACGVAAVVLAAASVLPADHPAESGPVGSVAVAPAPLFAFTFSGYAVGDYRVGDPLEVTPGYQRADITQSNVDVGDGPPVALSAGTLTVYRPGAFQPDTFLRDGKPVTVRGREGRAAVIAKRVLVAGPERSSRLNPTERVVDVPALAWQYAGGAWATIEASYLAERTMTAGVQRQLAERFTTRVPVAAKVPVRVTHLPDGWRLGSAGAGSLVAGDTSVALLRFVPAATDFGGLTGPLDLDANPAAIRITVAPVETEGPYPHPFDPPCPAGQHFCDVKIDARYYAEVHDQSGTLSDAQVRAIADGLRFATVADKGSWFAVTG</sequence>
<reference evidence="2 3" key="2">
    <citation type="submission" date="2020-03" db="EMBL/GenBank/DDBJ databases">
        <authorList>
            <person name="Ichikawa N."/>
            <person name="Kimura A."/>
            <person name="Kitahashi Y."/>
            <person name="Uohara A."/>
        </authorList>
    </citation>
    <scope>NUCLEOTIDE SEQUENCE [LARGE SCALE GENOMIC DNA]</scope>
    <source>
        <strain evidence="2 3">NBRC 108639</strain>
    </source>
</reference>
<keyword evidence="3" id="KW-1185">Reference proteome</keyword>
<accession>A0A6V8JUG9</accession>
<feature type="transmembrane region" description="Helical" evidence="1">
    <location>
        <begin position="37"/>
        <end position="59"/>
    </location>
</feature>
<dbReference type="RefSeq" id="WP_173053043.1">
    <property type="nucleotide sequence ID" value="NZ_BAABGO010000003.1"/>
</dbReference>
<protein>
    <submittedName>
        <fullName evidence="2">Uncharacterized protein</fullName>
    </submittedName>
</protein>
<dbReference type="EMBL" id="BLPF01000001">
    <property type="protein sequence ID" value="GFJ76243.1"/>
    <property type="molecule type" value="Genomic_DNA"/>
</dbReference>
<evidence type="ECO:0000256" key="1">
    <source>
        <dbReference type="SAM" id="Phobius"/>
    </source>
</evidence>
<name>A0A6V8JUG9_9ACTN</name>
<comment type="caution">
    <text evidence="2">The sequence shown here is derived from an EMBL/GenBank/DDBJ whole genome shotgun (WGS) entry which is preliminary data.</text>
</comment>
<organism evidence="2 3">
    <name type="scientific">Phytohabitans houttuyneae</name>
    <dbReference type="NCBI Taxonomy" id="1076126"/>
    <lineage>
        <taxon>Bacteria</taxon>
        <taxon>Bacillati</taxon>
        <taxon>Actinomycetota</taxon>
        <taxon>Actinomycetes</taxon>
        <taxon>Micromonosporales</taxon>
        <taxon>Micromonosporaceae</taxon>
    </lineage>
</organism>
<evidence type="ECO:0000313" key="2">
    <source>
        <dbReference type="EMBL" id="GFJ76243.1"/>
    </source>
</evidence>
<keyword evidence="1" id="KW-0812">Transmembrane</keyword>
<gene>
    <name evidence="2" type="ORF">Phou_004230</name>
</gene>
<reference evidence="2 3" key="1">
    <citation type="submission" date="2020-03" db="EMBL/GenBank/DDBJ databases">
        <title>Whole genome shotgun sequence of Phytohabitans houttuyneae NBRC 108639.</title>
        <authorList>
            <person name="Komaki H."/>
            <person name="Tamura T."/>
        </authorList>
    </citation>
    <scope>NUCLEOTIDE SEQUENCE [LARGE SCALE GENOMIC DNA]</scope>
    <source>
        <strain evidence="2 3">NBRC 108639</strain>
    </source>
</reference>
<keyword evidence="1" id="KW-1133">Transmembrane helix</keyword>
<dbReference type="Proteomes" id="UP000482800">
    <property type="component" value="Unassembled WGS sequence"/>
</dbReference>
<dbReference type="AlphaFoldDB" id="A0A6V8JUG9"/>
<proteinExistence type="predicted"/>